<keyword evidence="4" id="KW-0804">Transcription</keyword>
<dbReference type="InterPro" id="IPR009057">
    <property type="entry name" value="Homeodomain-like_sf"/>
</dbReference>
<dbReference type="AlphaFoldDB" id="A0A841GH47"/>
<sequence length="202" mass="22614">MSEMTATPPESDRTVQRRNQVLDAAAICFRNHGFHGASMAQISKTAGMSPGHIYHYFGSKEAIITAIVERDIEEMVEWTEIFYTSDNILQTMVDSVSCGIEANTQRDNAALMLEIFAESSRNPQIAATLQKSHAFGHQRLYDLLKKEMAQRGATSEFDVSVKVDLIAAMFDGLLLKSIHNPDLDKAALTRLMRQVMQFVLML</sequence>
<dbReference type="RefSeq" id="WP_188025372.1">
    <property type="nucleotide sequence ID" value="NZ_JACHGR010000001.1"/>
</dbReference>
<evidence type="ECO:0000256" key="3">
    <source>
        <dbReference type="ARBA" id="ARBA00023125"/>
    </source>
</evidence>
<accession>A0A841GH47</accession>
<reference evidence="7 8" key="1">
    <citation type="submission" date="2020-08" db="EMBL/GenBank/DDBJ databases">
        <title>Genomic Encyclopedia of Type Strains, Phase IV (KMG-IV): sequencing the most valuable type-strain genomes for metagenomic binning, comparative biology and taxonomic classification.</title>
        <authorList>
            <person name="Goeker M."/>
        </authorList>
    </citation>
    <scope>NUCLEOTIDE SEQUENCE [LARGE SCALE GENOMIC DNA]</scope>
    <source>
        <strain evidence="7 8">DSM 22975</strain>
    </source>
</reference>
<dbReference type="Pfam" id="PF00440">
    <property type="entry name" value="TetR_N"/>
    <property type="match status" value="1"/>
</dbReference>
<dbReference type="PANTHER" id="PTHR30055">
    <property type="entry name" value="HTH-TYPE TRANSCRIPTIONAL REGULATOR RUTR"/>
    <property type="match status" value="1"/>
</dbReference>
<dbReference type="Pfam" id="PF13977">
    <property type="entry name" value="TetR_C_6"/>
    <property type="match status" value="1"/>
</dbReference>
<evidence type="ECO:0000256" key="2">
    <source>
        <dbReference type="ARBA" id="ARBA00023015"/>
    </source>
</evidence>
<dbReference type="SUPFAM" id="SSF46689">
    <property type="entry name" value="Homeodomain-like"/>
    <property type="match status" value="1"/>
</dbReference>
<dbReference type="InterPro" id="IPR001647">
    <property type="entry name" value="HTH_TetR"/>
</dbReference>
<proteinExistence type="predicted"/>
<dbReference type="InterPro" id="IPR036271">
    <property type="entry name" value="Tet_transcr_reg_TetR-rel_C_sf"/>
</dbReference>
<keyword evidence="3 5" id="KW-0238">DNA-binding</keyword>
<dbReference type="PROSITE" id="PS50977">
    <property type="entry name" value="HTH_TETR_2"/>
    <property type="match status" value="1"/>
</dbReference>
<dbReference type="SUPFAM" id="SSF48498">
    <property type="entry name" value="Tetracyclin repressor-like, C-terminal domain"/>
    <property type="match status" value="1"/>
</dbReference>
<dbReference type="GO" id="GO:0003700">
    <property type="term" value="F:DNA-binding transcription factor activity"/>
    <property type="evidence" value="ECO:0007669"/>
    <property type="project" value="TreeGrafter"/>
</dbReference>
<dbReference type="GO" id="GO:0000976">
    <property type="term" value="F:transcription cis-regulatory region binding"/>
    <property type="evidence" value="ECO:0007669"/>
    <property type="project" value="TreeGrafter"/>
</dbReference>
<keyword evidence="1" id="KW-0678">Repressor</keyword>
<feature type="DNA-binding region" description="H-T-H motif" evidence="5">
    <location>
        <begin position="38"/>
        <end position="57"/>
    </location>
</feature>
<dbReference type="PRINTS" id="PR00455">
    <property type="entry name" value="HTHTETR"/>
</dbReference>
<evidence type="ECO:0000313" key="8">
    <source>
        <dbReference type="Proteomes" id="UP000585721"/>
    </source>
</evidence>
<name>A0A841GH47_9GAMM</name>
<protein>
    <submittedName>
        <fullName evidence="7">AcrR family transcriptional regulator</fullName>
    </submittedName>
</protein>
<dbReference type="Proteomes" id="UP000585721">
    <property type="component" value="Unassembled WGS sequence"/>
</dbReference>
<comment type="caution">
    <text evidence="7">The sequence shown here is derived from an EMBL/GenBank/DDBJ whole genome shotgun (WGS) entry which is preliminary data.</text>
</comment>
<organism evidence="7 8">
    <name type="scientific">Tolumonas osonensis</name>
    <dbReference type="NCBI Taxonomy" id="675874"/>
    <lineage>
        <taxon>Bacteria</taxon>
        <taxon>Pseudomonadati</taxon>
        <taxon>Pseudomonadota</taxon>
        <taxon>Gammaproteobacteria</taxon>
        <taxon>Aeromonadales</taxon>
        <taxon>Aeromonadaceae</taxon>
        <taxon>Tolumonas</taxon>
    </lineage>
</organism>
<evidence type="ECO:0000313" key="7">
    <source>
        <dbReference type="EMBL" id="MBB6054581.1"/>
    </source>
</evidence>
<gene>
    <name evidence="7" type="ORF">HNR75_000446</name>
</gene>
<dbReference type="Gene3D" id="1.10.357.10">
    <property type="entry name" value="Tetracycline Repressor, domain 2"/>
    <property type="match status" value="1"/>
</dbReference>
<evidence type="ECO:0000256" key="5">
    <source>
        <dbReference type="PROSITE-ProRule" id="PRU00335"/>
    </source>
</evidence>
<dbReference type="InterPro" id="IPR050109">
    <property type="entry name" value="HTH-type_TetR-like_transc_reg"/>
</dbReference>
<feature type="domain" description="HTH tetR-type" evidence="6">
    <location>
        <begin position="15"/>
        <end position="75"/>
    </location>
</feature>
<keyword evidence="8" id="KW-1185">Reference proteome</keyword>
<keyword evidence="2" id="KW-0805">Transcription regulation</keyword>
<dbReference type="InterPro" id="IPR039538">
    <property type="entry name" value="BetI_C"/>
</dbReference>
<evidence type="ECO:0000256" key="4">
    <source>
        <dbReference type="ARBA" id="ARBA00023163"/>
    </source>
</evidence>
<evidence type="ECO:0000256" key="1">
    <source>
        <dbReference type="ARBA" id="ARBA00022491"/>
    </source>
</evidence>
<evidence type="ECO:0000259" key="6">
    <source>
        <dbReference type="PROSITE" id="PS50977"/>
    </source>
</evidence>
<dbReference type="EMBL" id="JACHGR010000001">
    <property type="protein sequence ID" value="MBB6054581.1"/>
    <property type="molecule type" value="Genomic_DNA"/>
</dbReference>
<dbReference type="PANTHER" id="PTHR30055:SF226">
    <property type="entry name" value="HTH-TYPE TRANSCRIPTIONAL REGULATOR PKSA"/>
    <property type="match status" value="1"/>
</dbReference>